<dbReference type="Pfam" id="PF01479">
    <property type="entry name" value="S4"/>
    <property type="match status" value="1"/>
</dbReference>
<organism evidence="5 6">
    <name type="scientific">Campylobacter hominis (strain ATCC BAA-381 / DSM 21671 / CCUG 45161 / LMG 19568 / NCTC 13146 / CH001A)</name>
    <dbReference type="NCBI Taxonomy" id="360107"/>
    <lineage>
        <taxon>Bacteria</taxon>
        <taxon>Pseudomonadati</taxon>
        <taxon>Campylobacterota</taxon>
        <taxon>Epsilonproteobacteria</taxon>
        <taxon>Campylobacterales</taxon>
        <taxon>Campylobacteraceae</taxon>
        <taxon>Campylobacter</taxon>
    </lineage>
</organism>
<evidence type="ECO:0000256" key="3">
    <source>
        <dbReference type="PROSITE-ProRule" id="PRU00182"/>
    </source>
</evidence>
<dbReference type="PANTHER" id="PTHR32319:SF0">
    <property type="entry name" value="BACTERIAL HEMOLYSIN-LIKE PROTEIN"/>
    <property type="match status" value="1"/>
</dbReference>
<keyword evidence="5" id="KW-0808">Transferase</keyword>
<dbReference type="InterPro" id="IPR002942">
    <property type="entry name" value="S4_RNA-bd"/>
</dbReference>
<dbReference type="Gene3D" id="3.10.290.10">
    <property type="entry name" value="RNA-binding S4 domain"/>
    <property type="match status" value="1"/>
</dbReference>
<evidence type="ECO:0000256" key="1">
    <source>
        <dbReference type="ARBA" id="ARBA00022884"/>
    </source>
</evidence>
<keyword evidence="1 3" id="KW-0694">RNA-binding</keyword>
<feature type="domain" description="RNA-binding S4" evidence="4">
    <location>
        <begin position="1"/>
        <end position="60"/>
    </location>
</feature>
<evidence type="ECO:0000313" key="5">
    <source>
        <dbReference type="EMBL" id="ABS52398.1"/>
    </source>
</evidence>
<dbReference type="EC" id="2.1.1.-" evidence="5"/>
<proteinExistence type="inferred from homology"/>
<gene>
    <name evidence="5" type="primary">rrmJ</name>
    <name evidence="5" type="ordered locus">CHAB381_1016</name>
</gene>
<reference evidence="6" key="1">
    <citation type="submission" date="2007-07" db="EMBL/GenBank/DDBJ databases">
        <title>Complete genome sequence of Campylobacter hominis ATCC BAA-381, a commensal isolated from the human gastrointestinal tract.</title>
        <authorList>
            <person name="Fouts D.E."/>
            <person name="Mongodin E.F."/>
            <person name="Puiu D."/>
            <person name="Sebastian Y."/>
            <person name="Miller W.G."/>
            <person name="Mandrell R.E."/>
            <person name="Nelson K.E."/>
        </authorList>
    </citation>
    <scope>NUCLEOTIDE SEQUENCE [LARGE SCALE GENOMIC DNA]</scope>
    <source>
        <strain evidence="6">ATCC BAA-381 / LMG 19568 / NCTC 13146 / CH001A</strain>
    </source>
</reference>
<dbReference type="CDD" id="cd00165">
    <property type="entry name" value="S4"/>
    <property type="match status" value="1"/>
</dbReference>
<dbReference type="AlphaFoldDB" id="A7I235"/>
<dbReference type="InterPro" id="IPR029063">
    <property type="entry name" value="SAM-dependent_MTases_sf"/>
</dbReference>
<dbReference type="Pfam" id="PF01728">
    <property type="entry name" value="FtsJ"/>
    <property type="match status" value="1"/>
</dbReference>
<dbReference type="EMBL" id="CP000776">
    <property type="protein sequence ID" value="ABS52398.1"/>
    <property type="molecule type" value="Genomic_DNA"/>
</dbReference>
<dbReference type="SMART" id="SM00363">
    <property type="entry name" value="S4"/>
    <property type="match status" value="1"/>
</dbReference>
<dbReference type="STRING" id="360107.CHAB381_1016"/>
<dbReference type="Proteomes" id="UP000002407">
    <property type="component" value="Chromosome"/>
</dbReference>
<dbReference type="Gene3D" id="3.40.50.150">
    <property type="entry name" value="Vaccinia Virus protein VP39"/>
    <property type="match status" value="1"/>
</dbReference>
<dbReference type="InterPro" id="IPR036986">
    <property type="entry name" value="S4_RNA-bd_sf"/>
</dbReference>
<evidence type="ECO:0000256" key="2">
    <source>
        <dbReference type="ARBA" id="ARBA00029460"/>
    </source>
</evidence>
<sequence>MRFDKFVASKLNISRNQASALIEAEKILLNGEICAKNSFEISGGDIDVIDEIYVGRGALKLKSFLKSIKKATFGAKIFDEINNATCLDIGSSTGGFVQILLQNGAKSVVALDVGTSQLAEILKNDERVEVYENTDIRSFESKIKFDFVTCDVSFISLNLIIERILKLSKKYVIILFKPQFEVGKEAKRDKKGVVKDEKKIALAKALFEQNIYSSGAEILLCELCQIAGKNGNNEYFYLIQKEKDV</sequence>
<accession>A7I235</accession>
<dbReference type="CDD" id="cd02440">
    <property type="entry name" value="AdoMet_MTases"/>
    <property type="match status" value="1"/>
</dbReference>
<dbReference type="GO" id="GO:0003723">
    <property type="term" value="F:RNA binding"/>
    <property type="evidence" value="ECO:0007669"/>
    <property type="project" value="UniProtKB-KW"/>
</dbReference>
<dbReference type="SUPFAM" id="SSF55174">
    <property type="entry name" value="Alpha-L RNA-binding motif"/>
    <property type="match status" value="1"/>
</dbReference>
<dbReference type="PROSITE" id="PS50889">
    <property type="entry name" value="S4"/>
    <property type="match status" value="1"/>
</dbReference>
<comment type="similarity">
    <text evidence="2">Belongs to the TlyA family.</text>
</comment>
<dbReference type="SUPFAM" id="SSF53335">
    <property type="entry name" value="S-adenosyl-L-methionine-dependent methyltransferases"/>
    <property type="match status" value="1"/>
</dbReference>
<dbReference type="HOGENOM" id="CLU_058015_1_0_7"/>
<protein>
    <submittedName>
        <fullName evidence="5">Ribosomal RNA large subunit methyltransferase J</fullName>
        <ecNumber evidence="5">2.1.1.-</ecNumber>
    </submittedName>
</protein>
<dbReference type="eggNOG" id="COG1189">
    <property type="taxonomic scope" value="Bacteria"/>
</dbReference>
<dbReference type="RefSeq" id="WP_012108873.1">
    <property type="nucleotide sequence ID" value="NC_009714.1"/>
</dbReference>
<keyword evidence="5" id="KW-0489">Methyltransferase</keyword>
<keyword evidence="6" id="KW-1185">Reference proteome</keyword>
<dbReference type="InterPro" id="IPR002877">
    <property type="entry name" value="RNA_MeTrfase_FtsJ_dom"/>
</dbReference>
<evidence type="ECO:0000259" key="4">
    <source>
        <dbReference type="SMART" id="SM00363"/>
    </source>
</evidence>
<dbReference type="GO" id="GO:0008168">
    <property type="term" value="F:methyltransferase activity"/>
    <property type="evidence" value="ECO:0007669"/>
    <property type="project" value="UniProtKB-KW"/>
</dbReference>
<evidence type="ECO:0000313" key="6">
    <source>
        <dbReference type="Proteomes" id="UP000002407"/>
    </source>
</evidence>
<dbReference type="PANTHER" id="PTHR32319">
    <property type="entry name" value="BACTERIAL HEMOLYSIN-LIKE PROTEIN"/>
    <property type="match status" value="1"/>
</dbReference>
<dbReference type="InterPro" id="IPR047048">
    <property type="entry name" value="TlyA"/>
</dbReference>
<dbReference type="KEGG" id="cha:CHAB381_1016"/>
<dbReference type="OrthoDB" id="9784736at2"/>
<dbReference type="GO" id="GO:0032259">
    <property type="term" value="P:methylation"/>
    <property type="evidence" value="ECO:0007669"/>
    <property type="project" value="UniProtKB-KW"/>
</dbReference>
<name>A7I235_CAMHC</name>